<dbReference type="Ensembl" id="ENSOANT00000075541.1">
    <property type="protein sequence ID" value="ENSOANP00000042637.1"/>
    <property type="gene ID" value="ENSOANG00000044553.1"/>
</dbReference>
<dbReference type="Proteomes" id="UP000002279">
    <property type="component" value="Chromosome 3"/>
</dbReference>
<evidence type="ECO:0000313" key="2">
    <source>
        <dbReference type="Ensembl" id="ENSOANP00000042637.1"/>
    </source>
</evidence>
<dbReference type="Pfam" id="PF17665">
    <property type="entry name" value="DUF5527"/>
    <property type="match status" value="1"/>
</dbReference>
<keyword evidence="1" id="KW-1133">Transmembrane helix</keyword>
<reference evidence="2" key="3">
    <citation type="submission" date="2025-09" db="UniProtKB">
        <authorList>
            <consortium name="Ensembl"/>
        </authorList>
    </citation>
    <scope>IDENTIFICATION</scope>
    <source>
        <strain evidence="2">Glennie</strain>
    </source>
</reference>
<reference evidence="2" key="2">
    <citation type="submission" date="2025-08" db="UniProtKB">
        <authorList>
            <consortium name="Ensembl"/>
        </authorList>
    </citation>
    <scope>IDENTIFICATION</scope>
    <source>
        <strain evidence="2">Glennie</strain>
    </source>
</reference>
<dbReference type="Bgee" id="ENSOANG00000044553">
    <property type="expression patterns" value="Expressed in brain and 1 other cell type or tissue"/>
</dbReference>
<keyword evidence="1" id="KW-0472">Membrane</keyword>
<dbReference type="InterPro" id="IPR039954">
    <property type="entry name" value="DUF5527"/>
</dbReference>
<dbReference type="GeneTree" id="ENSGT00490000043902"/>
<reference evidence="2 3" key="1">
    <citation type="journal article" date="2008" name="Nature">
        <title>Genome analysis of the platypus reveals unique signatures of evolution.</title>
        <authorList>
            <person name="Warren W.C."/>
            <person name="Hillier L.W."/>
            <person name="Marshall Graves J.A."/>
            <person name="Birney E."/>
            <person name="Ponting C.P."/>
            <person name="Grutzner F."/>
            <person name="Belov K."/>
            <person name="Miller W."/>
            <person name="Clarke L."/>
            <person name="Chinwalla A.T."/>
            <person name="Yang S.P."/>
            <person name="Heger A."/>
            <person name="Locke D.P."/>
            <person name="Miethke P."/>
            <person name="Waters P.D."/>
            <person name="Veyrunes F."/>
            <person name="Fulton L."/>
            <person name="Fulton B."/>
            <person name="Graves T."/>
            <person name="Wallis J."/>
            <person name="Puente X.S."/>
            <person name="Lopez-Otin C."/>
            <person name="Ordonez G.R."/>
            <person name="Eichler E.E."/>
            <person name="Chen L."/>
            <person name="Cheng Z."/>
            <person name="Deakin J.E."/>
            <person name="Alsop A."/>
            <person name="Thompson K."/>
            <person name="Kirby P."/>
            <person name="Papenfuss A.T."/>
            <person name="Wakefield M.J."/>
            <person name="Olender T."/>
            <person name="Lancet D."/>
            <person name="Huttley G.A."/>
            <person name="Smit A.F."/>
            <person name="Pask A."/>
            <person name="Temple-Smith P."/>
            <person name="Batzer M.A."/>
            <person name="Walker J.A."/>
            <person name="Konkel M.K."/>
            <person name="Harris R.S."/>
            <person name="Whittington C.M."/>
            <person name="Wong E.S."/>
            <person name="Gemmell N.J."/>
            <person name="Buschiazzo E."/>
            <person name="Vargas Jentzsch I.M."/>
            <person name="Merkel A."/>
            <person name="Schmitz J."/>
            <person name="Zemann A."/>
            <person name="Churakov G."/>
            <person name="Kriegs J.O."/>
            <person name="Brosius J."/>
            <person name="Murchison E.P."/>
            <person name="Sachidanandam R."/>
            <person name="Smith C."/>
            <person name="Hannon G.J."/>
            <person name="Tsend-Ayush E."/>
            <person name="McMillan D."/>
            <person name="Attenborough R."/>
            <person name="Rens W."/>
            <person name="Ferguson-Smith M."/>
            <person name="Lefevre C.M."/>
            <person name="Sharp J.A."/>
            <person name="Nicholas K.R."/>
            <person name="Ray D.A."/>
            <person name="Kube M."/>
            <person name="Reinhardt R."/>
            <person name="Pringle T.H."/>
            <person name="Taylor J."/>
            <person name="Jones R.C."/>
            <person name="Nixon B."/>
            <person name="Dacheux J.L."/>
            <person name="Niwa H."/>
            <person name="Sekita Y."/>
            <person name="Huang X."/>
            <person name="Stark A."/>
            <person name="Kheradpour P."/>
            <person name="Kellis M."/>
            <person name="Flicek P."/>
            <person name="Chen Y."/>
            <person name="Webber C."/>
            <person name="Hardison R."/>
            <person name="Nelson J."/>
            <person name="Hallsworth-Pepin K."/>
            <person name="Delehaunty K."/>
            <person name="Markovic C."/>
            <person name="Minx P."/>
            <person name="Feng Y."/>
            <person name="Kremitzki C."/>
            <person name="Mitreva M."/>
            <person name="Glasscock J."/>
            <person name="Wylie T."/>
            <person name="Wohldmann P."/>
            <person name="Thiru P."/>
            <person name="Nhan M.N."/>
            <person name="Pohl C.S."/>
            <person name="Smith S.M."/>
            <person name="Hou S."/>
            <person name="Nefedov M."/>
            <person name="de Jong P.J."/>
            <person name="Renfree M.B."/>
            <person name="Mardis E.R."/>
            <person name="Wilson R.K."/>
        </authorList>
    </citation>
    <scope>NUCLEOTIDE SEQUENCE [LARGE SCALE GENOMIC DNA]</scope>
    <source>
        <strain evidence="2 3">Glennie</strain>
    </source>
</reference>
<dbReference type="InParanoid" id="A0A6I8NNG1"/>
<dbReference type="PANTHER" id="PTHR38325">
    <property type="entry name" value="MCG55969"/>
    <property type="match status" value="1"/>
</dbReference>
<proteinExistence type="predicted"/>
<protein>
    <submittedName>
        <fullName evidence="2">Uncharacterized protein</fullName>
    </submittedName>
</protein>
<keyword evidence="1" id="KW-0812">Transmembrane</keyword>
<name>A0A6I8NNG1_ORNAN</name>
<evidence type="ECO:0000313" key="3">
    <source>
        <dbReference type="Proteomes" id="UP000002279"/>
    </source>
</evidence>
<feature type="transmembrane region" description="Helical" evidence="1">
    <location>
        <begin position="34"/>
        <end position="54"/>
    </location>
</feature>
<sequence>IVGKGRFLLPPVPFLASALPSVAPAGAKPDPVPIIIALVFIFLLLATCLLFITLCKPAALVPGPCSPSECMPHHPASPGEPRLRLWKRLGSLRHSRRGFHRSRPGSRCPQSAPSWVFTESTQM</sequence>
<evidence type="ECO:0000256" key="1">
    <source>
        <dbReference type="SAM" id="Phobius"/>
    </source>
</evidence>
<dbReference type="AlphaFoldDB" id="A0A6I8NNG1"/>
<keyword evidence="3" id="KW-1185">Reference proteome</keyword>
<organism evidence="2 3">
    <name type="scientific">Ornithorhynchus anatinus</name>
    <name type="common">Duckbill platypus</name>
    <dbReference type="NCBI Taxonomy" id="9258"/>
    <lineage>
        <taxon>Eukaryota</taxon>
        <taxon>Metazoa</taxon>
        <taxon>Chordata</taxon>
        <taxon>Craniata</taxon>
        <taxon>Vertebrata</taxon>
        <taxon>Euteleostomi</taxon>
        <taxon>Mammalia</taxon>
        <taxon>Monotremata</taxon>
        <taxon>Ornithorhynchidae</taxon>
        <taxon>Ornithorhynchus</taxon>
    </lineage>
</organism>
<dbReference type="PANTHER" id="PTHR38325:SF1">
    <property type="entry name" value="GENE, 17455-RELATED"/>
    <property type="match status" value="1"/>
</dbReference>
<dbReference type="OMA" id="IASCIVF"/>
<accession>A0A6I8NNG1</accession>